<evidence type="ECO:0000259" key="4">
    <source>
        <dbReference type="Pfam" id="PF00171"/>
    </source>
</evidence>
<comment type="caution">
    <text evidence="5">The sequence shown here is derived from an EMBL/GenBank/DDBJ whole genome shotgun (WGS) entry which is preliminary data.</text>
</comment>
<dbReference type="Gene3D" id="3.40.605.10">
    <property type="entry name" value="Aldehyde Dehydrogenase, Chain A, domain 1"/>
    <property type="match status" value="1"/>
</dbReference>
<dbReference type="InterPro" id="IPR029510">
    <property type="entry name" value="Ald_DH_CS_GLU"/>
</dbReference>
<dbReference type="InterPro" id="IPR016163">
    <property type="entry name" value="Ald_DH_C"/>
</dbReference>
<keyword evidence="6" id="KW-1185">Reference proteome</keyword>
<feature type="active site" evidence="2">
    <location>
        <position position="257"/>
    </location>
</feature>
<name>A0ABW6VF62_MICFU</name>
<feature type="domain" description="Aldehyde dehydrogenase" evidence="4">
    <location>
        <begin position="25"/>
        <end position="484"/>
    </location>
</feature>
<dbReference type="InterPro" id="IPR016161">
    <property type="entry name" value="Ald_DH/histidinol_DH"/>
</dbReference>
<keyword evidence="1 3" id="KW-0560">Oxidoreductase</keyword>
<dbReference type="EMBL" id="JBIAXI010000027">
    <property type="protein sequence ID" value="MFF4778008.1"/>
    <property type="molecule type" value="Genomic_DNA"/>
</dbReference>
<dbReference type="InterPro" id="IPR015590">
    <property type="entry name" value="Aldehyde_DH_dom"/>
</dbReference>
<dbReference type="InterPro" id="IPR016162">
    <property type="entry name" value="Ald_DH_N"/>
</dbReference>
<comment type="similarity">
    <text evidence="3">Belongs to the aldehyde dehydrogenase family.</text>
</comment>
<evidence type="ECO:0000256" key="2">
    <source>
        <dbReference type="PROSITE-ProRule" id="PRU10007"/>
    </source>
</evidence>
<accession>A0ABW6VF62</accession>
<evidence type="ECO:0000256" key="3">
    <source>
        <dbReference type="RuleBase" id="RU003345"/>
    </source>
</evidence>
<proteinExistence type="inferred from homology"/>
<dbReference type="Gene3D" id="3.40.309.10">
    <property type="entry name" value="Aldehyde Dehydrogenase, Chain A, domain 2"/>
    <property type="match status" value="1"/>
</dbReference>
<dbReference type="PANTHER" id="PTHR11699">
    <property type="entry name" value="ALDEHYDE DEHYDROGENASE-RELATED"/>
    <property type="match status" value="1"/>
</dbReference>
<protein>
    <submittedName>
        <fullName evidence="5">Aldehyde dehydrogenase family protein</fullName>
    </submittedName>
</protein>
<dbReference type="Pfam" id="PF00171">
    <property type="entry name" value="Aldedh"/>
    <property type="match status" value="1"/>
</dbReference>
<evidence type="ECO:0000313" key="6">
    <source>
        <dbReference type="Proteomes" id="UP001602119"/>
    </source>
</evidence>
<dbReference type="Proteomes" id="UP001602119">
    <property type="component" value="Unassembled WGS sequence"/>
</dbReference>
<gene>
    <name evidence="5" type="ORF">ACFY05_34795</name>
</gene>
<dbReference type="RefSeq" id="WP_387346505.1">
    <property type="nucleotide sequence ID" value="NZ_JBIAXI010000027.1"/>
</dbReference>
<evidence type="ECO:0000313" key="5">
    <source>
        <dbReference type="EMBL" id="MFF4778008.1"/>
    </source>
</evidence>
<dbReference type="SUPFAM" id="SSF53720">
    <property type="entry name" value="ALDH-like"/>
    <property type="match status" value="1"/>
</dbReference>
<reference evidence="5 6" key="1">
    <citation type="submission" date="2024-10" db="EMBL/GenBank/DDBJ databases">
        <title>The Natural Products Discovery Center: Release of the First 8490 Sequenced Strains for Exploring Actinobacteria Biosynthetic Diversity.</title>
        <authorList>
            <person name="Kalkreuter E."/>
            <person name="Kautsar S.A."/>
            <person name="Yang D."/>
            <person name="Bader C.D."/>
            <person name="Teijaro C.N."/>
            <person name="Fluegel L."/>
            <person name="Davis C.M."/>
            <person name="Simpson J.R."/>
            <person name="Lauterbach L."/>
            <person name="Steele A.D."/>
            <person name="Gui C."/>
            <person name="Meng S."/>
            <person name="Li G."/>
            <person name="Viehrig K."/>
            <person name="Ye F."/>
            <person name="Su P."/>
            <person name="Kiefer A.F."/>
            <person name="Nichols A."/>
            <person name="Cepeda A.J."/>
            <person name="Yan W."/>
            <person name="Fan B."/>
            <person name="Jiang Y."/>
            <person name="Adhikari A."/>
            <person name="Zheng C.-J."/>
            <person name="Schuster L."/>
            <person name="Cowan T.M."/>
            <person name="Smanski M.J."/>
            <person name="Chevrette M.G."/>
            <person name="De Carvalho L.P.S."/>
            <person name="Shen B."/>
        </authorList>
    </citation>
    <scope>NUCLEOTIDE SEQUENCE [LARGE SCALE GENOMIC DNA]</scope>
    <source>
        <strain evidence="5 6">NPDC001281</strain>
    </source>
</reference>
<dbReference type="PROSITE" id="PS00687">
    <property type="entry name" value="ALDEHYDE_DEHYDR_GLU"/>
    <property type="match status" value="1"/>
</dbReference>
<evidence type="ECO:0000256" key="1">
    <source>
        <dbReference type="ARBA" id="ARBA00023002"/>
    </source>
</evidence>
<organism evidence="5 6">
    <name type="scientific">Microtetraspora fusca</name>
    <dbReference type="NCBI Taxonomy" id="1997"/>
    <lineage>
        <taxon>Bacteria</taxon>
        <taxon>Bacillati</taxon>
        <taxon>Actinomycetota</taxon>
        <taxon>Actinomycetes</taxon>
        <taxon>Streptosporangiales</taxon>
        <taxon>Streptosporangiaceae</taxon>
        <taxon>Microtetraspora</taxon>
    </lineage>
</organism>
<sequence length="490" mass="51445">MTTVLPGSGVDSLQVDDVHLIGGEWVPAIGGETIEVINPATGEVLGRVPRGTAADVDAAVRAAAAAFPAWRDTNATARGALIQRWAQLIEQHEAELDQLESKEVGRPHWGPPPMARILTFVAGQADKVLGHSLPTYSPDVLGLTLREPYGVVGSVIPWNAPGPMFVNDVGPAIAAGNTIVIKPAEDAPLTPLALARLAQRAGIPAGVINVVTGYGHEAGAAIPAHPGINRMSFTGSPQTGSLVMAACAKNLIPLHLELGGKSPQVLLDDADLDAAIPAIAAGITLNTGQICAAGSRVVVDRSIHAEVVRRLAEHMRQVKVGPWHQQVQMGPLINAKQHDRVLDYMRIGREEGAELVTGGGVPEGELFERGFFVEPTLFDRVDPGMRIAQEEIFGPVLSVIPVDGEGEALEVANGTEYGLVASVWTRDVGRAVRMSRGLQAGQVAVNAALGGGVIGAPFGGYKRSGFGRTMSAEHVLEYTQVKAVSIRGTR</sequence>